<feature type="compositionally biased region" description="Polar residues" evidence="1">
    <location>
        <begin position="63"/>
        <end position="79"/>
    </location>
</feature>
<keyword evidence="2" id="KW-0812">Transmembrane</keyword>
<dbReference type="Pfam" id="PF03929">
    <property type="entry name" value="PepSY_TM"/>
    <property type="match status" value="1"/>
</dbReference>
<sequence length="164" mass="18570">MVLLIIIFGVKRGINSMKKMKNAHIWIGLICSIFILIESITGLIMNEPWLIGQKQMEQRGGSPPNQMMQPKQEDNNGNLNHRFDETEAQDSEVTNGQGDNETETGPGELLDQREPQSQGGIMGLVRRIHEGLTGNSNLNWLNDLVTITFIIVFLEPEFIYQLMF</sequence>
<dbReference type="EMBL" id="JAWDIQ010000001">
    <property type="protein sequence ID" value="MDY0407682.1"/>
    <property type="molecule type" value="Genomic_DNA"/>
</dbReference>
<protein>
    <submittedName>
        <fullName evidence="3">PepSY domain-containing protein</fullName>
    </submittedName>
</protein>
<dbReference type="RefSeq" id="WP_320378476.1">
    <property type="nucleotide sequence ID" value="NZ_JAWDIQ010000001.1"/>
</dbReference>
<dbReference type="Proteomes" id="UP001275315">
    <property type="component" value="Unassembled WGS sequence"/>
</dbReference>
<name>A0ABU5CPA8_9BACI</name>
<evidence type="ECO:0000313" key="3">
    <source>
        <dbReference type="EMBL" id="MDY0407682.1"/>
    </source>
</evidence>
<keyword evidence="2" id="KW-1133">Transmembrane helix</keyword>
<dbReference type="InterPro" id="IPR005625">
    <property type="entry name" value="PepSY-ass_TM"/>
</dbReference>
<evidence type="ECO:0000256" key="2">
    <source>
        <dbReference type="SAM" id="Phobius"/>
    </source>
</evidence>
<accession>A0ABU5CPA8</accession>
<evidence type="ECO:0000256" key="1">
    <source>
        <dbReference type="SAM" id="MobiDB-lite"/>
    </source>
</evidence>
<feature type="transmembrane region" description="Helical" evidence="2">
    <location>
        <begin position="25"/>
        <end position="46"/>
    </location>
</feature>
<comment type="caution">
    <text evidence="3">The sequence shown here is derived from an EMBL/GenBank/DDBJ whole genome shotgun (WGS) entry which is preliminary data.</text>
</comment>
<keyword evidence="4" id="KW-1185">Reference proteome</keyword>
<feature type="region of interest" description="Disordered" evidence="1">
    <location>
        <begin position="55"/>
        <end position="114"/>
    </location>
</feature>
<reference evidence="3 4" key="1">
    <citation type="submission" date="2023-10" db="EMBL/GenBank/DDBJ databases">
        <title>Virgibacillus soli CC-YMP-6 genome.</title>
        <authorList>
            <person name="Miliotis G."/>
            <person name="Sengupta P."/>
            <person name="Hameed A."/>
            <person name="Chuvochina M."/>
            <person name="Mcdonagh F."/>
            <person name="Simpson A.C."/>
            <person name="Singh N.K."/>
            <person name="Rekha P.D."/>
            <person name="Raman K."/>
            <person name="Hugenholtz P."/>
            <person name="Venkateswaran K."/>
        </authorList>
    </citation>
    <scope>NUCLEOTIDE SEQUENCE [LARGE SCALE GENOMIC DNA]</scope>
    <source>
        <strain evidence="3 4">CC-YMP-6</strain>
    </source>
</reference>
<keyword evidence="2" id="KW-0472">Membrane</keyword>
<evidence type="ECO:0000313" key="4">
    <source>
        <dbReference type="Proteomes" id="UP001275315"/>
    </source>
</evidence>
<gene>
    <name evidence="3" type="ORF">RWD45_02485</name>
</gene>
<proteinExistence type="predicted"/>
<organism evidence="3 4">
    <name type="scientific">Paracerasibacillus soli</name>
    <dbReference type="NCBI Taxonomy" id="480284"/>
    <lineage>
        <taxon>Bacteria</taxon>
        <taxon>Bacillati</taxon>
        <taxon>Bacillota</taxon>
        <taxon>Bacilli</taxon>
        <taxon>Bacillales</taxon>
        <taxon>Bacillaceae</taxon>
        <taxon>Paracerasibacillus</taxon>
    </lineage>
</organism>